<dbReference type="Proteomes" id="UP000284777">
    <property type="component" value="Unassembled WGS sequence"/>
</dbReference>
<dbReference type="EMBL" id="QSBD01000009">
    <property type="protein sequence ID" value="RGW97535.1"/>
    <property type="molecule type" value="Genomic_DNA"/>
</dbReference>
<dbReference type="AlphaFoldDB" id="A0A413E2L1"/>
<proteinExistence type="predicted"/>
<sequence>MGLQRYKEILQKPEKHLLKTAKDMLRCFFRQLYISAYARTPCLTPGCQTYQDPGVGHIPYANPVNSLRKGKAFLLKEAKTSGQIPAKDKRQNKKQTK</sequence>
<reference evidence="2 3" key="1">
    <citation type="submission" date="2018-08" db="EMBL/GenBank/DDBJ databases">
        <title>A genome reference for cultivated species of the human gut microbiota.</title>
        <authorList>
            <person name="Zou Y."/>
            <person name="Xue W."/>
            <person name="Luo G."/>
        </authorList>
    </citation>
    <scope>NUCLEOTIDE SEQUENCE [LARGE SCALE GENOMIC DNA]</scope>
    <source>
        <strain evidence="2 3">AF05-4</strain>
    </source>
</reference>
<comment type="caution">
    <text evidence="2">The sequence shown here is derived from an EMBL/GenBank/DDBJ whole genome shotgun (WGS) entry which is preliminary data.</text>
</comment>
<protein>
    <submittedName>
        <fullName evidence="2">Uncharacterized protein</fullName>
    </submittedName>
</protein>
<accession>A0A413E2L1</accession>
<feature type="region of interest" description="Disordered" evidence="1">
    <location>
        <begin position="78"/>
        <end position="97"/>
    </location>
</feature>
<gene>
    <name evidence="2" type="ORF">DWV41_07660</name>
</gene>
<evidence type="ECO:0000313" key="3">
    <source>
        <dbReference type="Proteomes" id="UP000284777"/>
    </source>
</evidence>
<evidence type="ECO:0000256" key="1">
    <source>
        <dbReference type="SAM" id="MobiDB-lite"/>
    </source>
</evidence>
<evidence type="ECO:0000313" key="2">
    <source>
        <dbReference type="EMBL" id="RGW97535.1"/>
    </source>
</evidence>
<organism evidence="2 3">
    <name type="scientific">Bacteroides stercoris</name>
    <dbReference type="NCBI Taxonomy" id="46506"/>
    <lineage>
        <taxon>Bacteria</taxon>
        <taxon>Pseudomonadati</taxon>
        <taxon>Bacteroidota</taxon>
        <taxon>Bacteroidia</taxon>
        <taxon>Bacteroidales</taxon>
        <taxon>Bacteroidaceae</taxon>
        <taxon>Bacteroides</taxon>
    </lineage>
</organism>
<name>A0A413E2L1_BACSE</name>